<evidence type="ECO:0000256" key="4">
    <source>
        <dbReference type="ARBA" id="ARBA00023136"/>
    </source>
</evidence>
<dbReference type="Gene3D" id="1.20.1540.10">
    <property type="entry name" value="Rhomboid-like"/>
    <property type="match status" value="1"/>
</dbReference>
<evidence type="ECO:0000313" key="8">
    <source>
        <dbReference type="Proteomes" id="UP000281431"/>
    </source>
</evidence>
<feature type="transmembrane region" description="Helical" evidence="5">
    <location>
        <begin position="139"/>
        <end position="160"/>
    </location>
</feature>
<feature type="transmembrane region" description="Helical" evidence="5">
    <location>
        <begin position="167"/>
        <end position="191"/>
    </location>
</feature>
<keyword evidence="7" id="KW-0645">Protease</keyword>
<dbReference type="InterPro" id="IPR022764">
    <property type="entry name" value="Peptidase_S54_rhomboid_dom"/>
</dbReference>
<dbReference type="OrthoDB" id="205691at2157"/>
<sequence length="598" mass="63952">MLSVALAAVIVLALVASVAVVNRLDRSDRRWRDVARARFVLGVPWGTLVVIGFVLCVYLFVQGGRSNLYDPVTIPYRAWSYFYPLGMLTSSFSHASFGHLVGNLIATVAIAPLAEYVWGHYPDDGSDLPWWRANPWMRALVLFPAAVLGIGVTTSLFSLGPVIGFSGLVYAFAGFAIVRYPIATLIATIGLQPALSTLYRSLRTPVFVYVAEARPPSSPSWAEIAIQGHALGFFIGLVLGLALLERRGARPSAIRIWLAVLLFAFSKGLWQIYWFGEGNAYLLFQGPGVVIVATLAIVIALAVSGPDGPAIPRRLLERIGGSSIGVDPPAIRPLELAGGGRGDDGTADRLERIRDIVAGGGRGRSSRLSTISARGSAFAVVLVVLAVLAGVAVPVNLLVLDGEGEADRPSIQVEDYTIEYAEGVEHQLVSGIGVEAIEDDGGLVADGVIVSSERRNLWIEAVTARQLEFSGSETVTVGGPGWRETVHVERAGWTPTDNATVYQVWLWQDGDDRRLAFESNESTAELVIDNHTVSVVPDEGSFALEVTSLETGADASASIPGENETTEAGGLAFERYDRTVYASSNGTAVPVATEETYN</sequence>
<evidence type="ECO:0000259" key="6">
    <source>
        <dbReference type="Pfam" id="PF01694"/>
    </source>
</evidence>
<dbReference type="Pfam" id="PF01694">
    <property type="entry name" value="Rhomboid"/>
    <property type="match status" value="1"/>
</dbReference>
<keyword evidence="2 5" id="KW-0812">Transmembrane</keyword>
<comment type="caution">
    <text evidence="7">The sequence shown here is derived from an EMBL/GenBank/DDBJ whole genome shotgun (WGS) entry which is preliminary data.</text>
</comment>
<feature type="transmembrane region" description="Helical" evidence="5">
    <location>
        <begin position="282"/>
        <end position="304"/>
    </location>
</feature>
<dbReference type="InterPro" id="IPR035952">
    <property type="entry name" value="Rhomboid-like_sf"/>
</dbReference>
<feature type="transmembrane region" description="Helical" evidence="5">
    <location>
        <begin position="256"/>
        <end position="276"/>
    </location>
</feature>
<reference evidence="7 8" key="1">
    <citation type="submission" date="2018-10" db="EMBL/GenBank/DDBJ databases">
        <title>Natrarchaeobius chitinivorans gen. nov., sp. nov., and Natrarchaeobius haloalkaliphilus sp. nov., alkaliphilic, chitin-utilizing haloarchaea from hypersaline alkaline lakes.</title>
        <authorList>
            <person name="Sorokin D.Y."/>
            <person name="Elcheninov A.G."/>
            <person name="Kostrikina N.A."/>
            <person name="Bale N.J."/>
            <person name="Sinninghe Damste J.S."/>
            <person name="Khijniak T.V."/>
            <person name="Kublanov I.V."/>
            <person name="Toshchakov S.V."/>
        </authorList>
    </citation>
    <scope>NUCLEOTIDE SEQUENCE [LARGE SCALE GENOMIC DNA]</scope>
    <source>
        <strain evidence="7 8">AArcht7</strain>
    </source>
</reference>
<evidence type="ECO:0000256" key="1">
    <source>
        <dbReference type="ARBA" id="ARBA00004141"/>
    </source>
</evidence>
<evidence type="ECO:0000313" key="7">
    <source>
        <dbReference type="EMBL" id="RQG97627.1"/>
    </source>
</evidence>
<comment type="subcellular location">
    <subcellularLocation>
        <location evidence="1">Membrane</location>
        <topology evidence="1">Multi-pass membrane protein</topology>
    </subcellularLocation>
</comment>
<keyword evidence="3 5" id="KW-1133">Transmembrane helix</keyword>
<evidence type="ECO:0000256" key="5">
    <source>
        <dbReference type="SAM" id="Phobius"/>
    </source>
</evidence>
<feature type="transmembrane region" description="Helical" evidence="5">
    <location>
        <begin position="97"/>
        <end position="119"/>
    </location>
</feature>
<dbReference type="EMBL" id="REFZ01000018">
    <property type="protein sequence ID" value="RQG97627.1"/>
    <property type="molecule type" value="Genomic_DNA"/>
</dbReference>
<gene>
    <name evidence="7" type="ORF">EA472_18920</name>
</gene>
<dbReference type="Proteomes" id="UP000281431">
    <property type="component" value="Unassembled WGS sequence"/>
</dbReference>
<dbReference type="GO" id="GO:0006508">
    <property type="term" value="P:proteolysis"/>
    <property type="evidence" value="ECO:0007669"/>
    <property type="project" value="UniProtKB-KW"/>
</dbReference>
<keyword evidence="4 5" id="KW-0472">Membrane</keyword>
<name>A0A3N6M655_NATCH</name>
<dbReference type="GO" id="GO:0004252">
    <property type="term" value="F:serine-type endopeptidase activity"/>
    <property type="evidence" value="ECO:0007669"/>
    <property type="project" value="InterPro"/>
</dbReference>
<dbReference type="SUPFAM" id="SSF144091">
    <property type="entry name" value="Rhomboid-like"/>
    <property type="match status" value="1"/>
</dbReference>
<feature type="transmembrane region" description="Helical" evidence="5">
    <location>
        <begin position="224"/>
        <end position="244"/>
    </location>
</feature>
<protein>
    <submittedName>
        <fullName evidence="7">Rhomboid family intramembrane serine protease</fullName>
    </submittedName>
</protein>
<proteinExistence type="predicted"/>
<feature type="transmembrane region" description="Helical" evidence="5">
    <location>
        <begin position="377"/>
        <end position="400"/>
    </location>
</feature>
<evidence type="ECO:0000256" key="2">
    <source>
        <dbReference type="ARBA" id="ARBA00022692"/>
    </source>
</evidence>
<evidence type="ECO:0000256" key="3">
    <source>
        <dbReference type="ARBA" id="ARBA00022989"/>
    </source>
</evidence>
<organism evidence="7 8">
    <name type="scientific">Natrarchaeobius chitinivorans</name>
    <dbReference type="NCBI Taxonomy" id="1679083"/>
    <lineage>
        <taxon>Archaea</taxon>
        <taxon>Methanobacteriati</taxon>
        <taxon>Methanobacteriota</taxon>
        <taxon>Stenosarchaea group</taxon>
        <taxon>Halobacteria</taxon>
        <taxon>Halobacteriales</taxon>
        <taxon>Natrialbaceae</taxon>
        <taxon>Natrarchaeobius</taxon>
    </lineage>
</organism>
<feature type="transmembrane region" description="Helical" evidence="5">
    <location>
        <begin position="39"/>
        <end position="61"/>
    </location>
</feature>
<keyword evidence="8" id="KW-1185">Reference proteome</keyword>
<keyword evidence="7" id="KW-0378">Hydrolase</keyword>
<feature type="domain" description="Peptidase S54 rhomboid" evidence="6">
    <location>
        <begin position="87"/>
        <end position="245"/>
    </location>
</feature>
<accession>A0A3N6M655</accession>
<dbReference type="AlphaFoldDB" id="A0A3N6M655"/>
<dbReference type="GO" id="GO:0016020">
    <property type="term" value="C:membrane"/>
    <property type="evidence" value="ECO:0007669"/>
    <property type="project" value="UniProtKB-SubCell"/>
</dbReference>